<proteinExistence type="inferred from homology"/>
<dbReference type="GO" id="GO:0016987">
    <property type="term" value="F:sigma factor activity"/>
    <property type="evidence" value="ECO:0007669"/>
    <property type="project" value="UniProtKB-KW"/>
</dbReference>
<dbReference type="AlphaFoldDB" id="A0A7C6A9Z1"/>
<keyword evidence="2" id="KW-0805">Transcription regulation</keyword>
<dbReference type="PANTHER" id="PTHR43133">
    <property type="entry name" value="RNA POLYMERASE ECF-TYPE SIGMA FACTO"/>
    <property type="match status" value="1"/>
</dbReference>
<comment type="caution">
    <text evidence="8">The sequence shown here is derived from an EMBL/GenBank/DDBJ whole genome shotgun (WGS) entry which is preliminary data.</text>
</comment>
<dbReference type="Pfam" id="PF08281">
    <property type="entry name" value="Sigma70_r4_2"/>
    <property type="match status" value="1"/>
</dbReference>
<dbReference type="InterPro" id="IPR007627">
    <property type="entry name" value="RNA_pol_sigma70_r2"/>
</dbReference>
<dbReference type="Pfam" id="PF04542">
    <property type="entry name" value="Sigma70_r2"/>
    <property type="match status" value="1"/>
</dbReference>
<evidence type="ECO:0000256" key="1">
    <source>
        <dbReference type="ARBA" id="ARBA00010641"/>
    </source>
</evidence>
<dbReference type="InterPro" id="IPR013325">
    <property type="entry name" value="RNA_pol_sigma_r2"/>
</dbReference>
<evidence type="ECO:0000259" key="7">
    <source>
        <dbReference type="Pfam" id="PF08281"/>
    </source>
</evidence>
<feature type="domain" description="RNA polymerase sigma-70 region 2" evidence="6">
    <location>
        <begin position="27"/>
        <end position="93"/>
    </location>
</feature>
<dbReference type="GO" id="GO:0003677">
    <property type="term" value="F:DNA binding"/>
    <property type="evidence" value="ECO:0007669"/>
    <property type="project" value="UniProtKB-KW"/>
</dbReference>
<evidence type="ECO:0000256" key="4">
    <source>
        <dbReference type="ARBA" id="ARBA00023125"/>
    </source>
</evidence>
<dbReference type="NCBIfam" id="TIGR02937">
    <property type="entry name" value="sigma70-ECF"/>
    <property type="match status" value="1"/>
</dbReference>
<evidence type="ECO:0000313" key="8">
    <source>
        <dbReference type="EMBL" id="HHS52732.1"/>
    </source>
</evidence>
<comment type="similarity">
    <text evidence="1">Belongs to the sigma-70 factor family. ECF subfamily.</text>
</comment>
<dbReference type="CDD" id="cd06171">
    <property type="entry name" value="Sigma70_r4"/>
    <property type="match status" value="1"/>
</dbReference>
<keyword evidence="4" id="KW-0238">DNA-binding</keyword>
<gene>
    <name evidence="8" type="ORF">ENW73_07710</name>
</gene>
<keyword evidence="5" id="KW-0804">Transcription</keyword>
<dbReference type="InterPro" id="IPR013324">
    <property type="entry name" value="RNA_pol_sigma_r3/r4-like"/>
</dbReference>
<dbReference type="Gene3D" id="1.10.1740.10">
    <property type="match status" value="1"/>
</dbReference>
<sequence>MINDKMPEDHELVKRFQNGEEGCFDELVKKYQNKIYALAYRMVHNSEDAWDLAQDTFVHAYHGLAKFKEKSTFYTWLYRICINLCINFIRLRRTKSPPQTNESIVMNTPARNTPESDFYQSVLKTALATAIGQLPEKQRAVFLLRQYEGLKNEEIAKVVGCSVGAVKTHYFYAIKRLRNLLQDWV</sequence>
<evidence type="ECO:0000256" key="5">
    <source>
        <dbReference type="ARBA" id="ARBA00023163"/>
    </source>
</evidence>
<protein>
    <submittedName>
        <fullName evidence="8">Sigma-70 family RNA polymerase sigma factor</fullName>
    </submittedName>
</protein>
<accession>A0A7C6A9Z1</accession>
<dbReference type="InterPro" id="IPR039425">
    <property type="entry name" value="RNA_pol_sigma-70-like"/>
</dbReference>
<evidence type="ECO:0000256" key="2">
    <source>
        <dbReference type="ARBA" id="ARBA00023015"/>
    </source>
</evidence>
<dbReference type="SUPFAM" id="SSF88946">
    <property type="entry name" value="Sigma2 domain of RNA polymerase sigma factors"/>
    <property type="match status" value="1"/>
</dbReference>
<dbReference type="Gene3D" id="1.10.10.10">
    <property type="entry name" value="Winged helix-like DNA-binding domain superfamily/Winged helix DNA-binding domain"/>
    <property type="match status" value="1"/>
</dbReference>
<feature type="domain" description="RNA polymerase sigma factor 70 region 4 type 2" evidence="7">
    <location>
        <begin position="126"/>
        <end position="177"/>
    </location>
</feature>
<evidence type="ECO:0000256" key="3">
    <source>
        <dbReference type="ARBA" id="ARBA00023082"/>
    </source>
</evidence>
<dbReference type="InterPro" id="IPR036388">
    <property type="entry name" value="WH-like_DNA-bd_sf"/>
</dbReference>
<reference evidence="8" key="1">
    <citation type="journal article" date="2020" name="mSystems">
        <title>Genome- and Community-Level Interaction Insights into Carbon Utilization and Element Cycling Functions of Hydrothermarchaeota in Hydrothermal Sediment.</title>
        <authorList>
            <person name="Zhou Z."/>
            <person name="Liu Y."/>
            <person name="Xu W."/>
            <person name="Pan J."/>
            <person name="Luo Z.H."/>
            <person name="Li M."/>
        </authorList>
    </citation>
    <scope>NUCLEOTIDE SEQUENCE [LARGE SCALE GENOMIC DNA]</scope>
    <source>
        <strain evidence="8">SpSt-876</strain>
    </source>
</reference>
<keyword evidence="3" id="KW-0731">Sigma factor</keyword>
<organism evidence="8">
    <name type="scientific">candidate division WOR-3 bacterium</name>
    <dbReference type="NCBI Taxonomy" id="2052148"/>
    <lineage>
        <taxon>Bacteria</taxon>
        <taxon>Bacteria division WOR-3</taxon>
    </lineage>
</organism>
<dbReference type="InterPro" id="IPR013249">
    <property type="entry name" value="RNA_pol_sigma70_r4_t2"/>
</dbReference>
<dbReference type="SUPFAM" id="SSF88659">
    <property type="entry name" value="Sigma3 and sigma4 domains of RNA polymerase sigma factors"/>
    <property type="match status" value="1"/>
</dbReference>
<dbReference type="GO" id="GO:0006352">
    <property type="term" value="P:DNA-templated transcription initiation"/>
    <property type="evidence" value="ECO:0007669"/>
    <property type="project" value="InterPro"/>
</dbReference>
<dbReference type="PANTHER" id="PTHR43133:SF8">
    <property type="entry name" value="RNA POLYMERASE SIGMA FACTOR HI_1459-RELATED"/>
    <property type="match status" value="1"/>
</dbReference>
<name>A0A7C6A9Z1_UNCW3</name>
<evidence type="ECO:0000259" key="6">
    <source>
        <dbReference type="Pfam" id="PF04542"/>
    </source>
</evidence>
<dbReference type="InterPro" id="IPR014284">
    <property type="entry name" value="RNA_pol_sigma-70_dom"/>
</dbReference>
<dbReference type="EMBL" id="DTLI01000182">
    <property type="protein sequence ID" value="HHS52732.1"/>
    <property type="molecule type" value="Genomic_DNA"/>
</dbReference>